<dbReference type="AlphaFoldDB" id="A0A7I8DK66"/>
<keyword evidence="1" id="KW-0812">Transmembrane</keyword>
<dbReference type="PANTHER" id="PTHR41771">
    <property type="entry name" value="MEMBRANE PROTEIN-RELATED"/>
    <property type="match status" value="1"/>
</dbReference>
<dbReference type="EMBL" id="AP023368">
    <property type="protein sequence ID" value="BCJ98740.1"/>
    <property type="molecule type" value="Genomic_DNA"/>
</dbReference>
<reference evidence="2 3" key="2">
    <citation type="submission" date="2020-08" db="EMBL/GenBank/DDBJ databases">
        <authorList>
            <person name="Ueki A."/>
            <person name="Tonouchi A."/>
        </authorList>
    </citation>
    <scope>NUCLEOTIDE SEQUENCE [LARGE SCALE GENOMIC DNA]</scope>
    <source>
        <strain evidence="2 3">CTTW</strain>
    </source>
</reference>
<dbReference type="InterPro" id="IPR012507">
    <property type="entry name" value="YibE_F"/>
</dbReference>
<name>A0A7I8DK66_9FIRM</name>
<feature type="transmembrane region" description="Helical" evidence="1">
    <location>
        <begin position="211"/>
        <end position="232"/>
    </location>
</feature>
<keyword evidence="1" id="KW-0472">Membrane</keyword>
<feature type="transmembrane region" description="Helical" evidence="1">
    <location>
        <begin position="184"/>
        <end position="204"/>
    </location>
</feature>
<feature type="transmembrane region" description="Helical" evidence="1">
    <location>
        <begin position="304"/>
        <end position="328"/>
    </location>
</feature>
<sequence>MKNLMLHKKKILLYTLLTICCLFSLLFVYNDYNFYKETIVKVTTVQIVKKEKITDYYKNNDILYTQVLTGKILNGALKGKTVELKNQYSYSGAADNQYKAGDKLFVSLDNTSINANKNDSSASAISGTINGLKRDTYLVFMAVLFTVFIIAVGKKKGLFSLFSLIFNIVLFSLVMDLYLKGINLLLVCSIVVIVFTVFSLILVGGYNQKTFTAVISTLLGTFLTLIIAYIVMKVTNEKGVRYEEMQFLTHPPHEIFMAEILVGCLGAVMDVCITISSSIYELCETNPSLSSKALMDSGREIGKDIMGTMTNVLFFAYVSGGIPMLLIYLKNGFQTGYSFYMNLSLELIRALTGSIGIVLAIPLSLFTTVFVQQKFKKRSGLTR</sequence>
<organism evidence="2 3">
    <name type="scientific">Anaerocolumna chitinilytica</name>
    <dbReference type="NCBI Taxonomy" id="1727145"/>
    <lineage>
        <taxon>Bacteria</taxon>
        <taxon>Bacillati</taxon>
        <taxon>Bacillota</taxon>
        <taxon>Clostridia</taxon>
        <taxon>Lachnospirales</taxon>
        <taxon>Lachnospiraceae</taxon>
        <taxon>Anaerocolumna</taxon>
    </lineage>
</organism>
<proteinExistence type="predicted"/>
<dbReference type="KEGG" id="acht:bsdcttw_17810"/>
<protein>
    <submittedName>
        <fullName evidence="2">Membrane protein</fullName>
    </submittedName>
</protein>
<evidence type="ECO:0000313" key="2">
    <source>
        <dbReference type="EMBL" id="BCJ98740.1"/>
    </source>
</evidence>
<dbReference type="RefSeq" id="WP_185259047.1">
    <property type="nucleotide sequence ID" value="NZ_AP023368.1"/>
</dbReference>
<accession>A0A7I8DK66</accession>
<dbReference type="PANTHER" id="PTHR41771:SF1">
    <property type="entry name" value="MEMBRANE PROTEIN"/>
    <property type="match status" value="1"/>
</dbReference>
<dbReference type="Proteomes" id="UP000515703">
    <property type="component" value="Chromosome"/>
</dbReference>
<feature type="transmembrane region" description="Helical" evidence="1">
    <location>
        <begin position="12"/>
        <end position="29"/>
    </location>
</feature>
<feature type="transmembrane region" description="Helical" evidence="1">
    <location>
        <begin position="348"/>
        <end position="371"/>
    </location>
</feature>
<evidence type="ECO:0000313" key="3">
    <source>
        <dbReference type="Proteomes" id="UP000515703"/>
    </source>
</evidence>
<evidence type="ECO:0000256" key="1">
    <source>
        <dbReference type="SAM" id="Phobius"/>
    </source>
</evidence>
<gene>
    <name evidence="2" type="ORF">bsdcttw_17810</name>
</gene>
<dbReference type="Pfam" id="PF07907">
    <property type="entry name" value="YibE_F"/>
    <property type="match status" value="1"/>
</dbReference>
<feature type="transmembrane region" description="Helical" evidence="1">
    <location>
        <begin position="159"/>
        <end position="178"/>
    </location>
</feature>
<feature type="transmembrane region" description="Helical" evidence="1">
    <location>
        <begin position="136"/>
        <end position="152"/>
    </location>
</feature>
<reference evidence="2 3" key="1">
    <citation type="submission" date="2020-08" db="EMBL/GenBank/DDBJ databases">
        <title>Draft genome sequencing of an Anaerocolumna strain isolated from anoxic soil subjected to BSD treatment.</title>
        <authorList>
            <person name="Uek A."/>
            <person name="Tonouchi A."/>
        </authorList>
    </citation>
    <scope>NUCLEOTIDE SEQUENCE [LARGE SCALE GENOMIC DNA]</scope>
    <source>
        <strain evidence="2 3">CTTW</strain>
    </source>
</reference>
<keyword evidence="1" id="KW-1133">Transmembrane helix</keyword>
<keyword evidence="3" id="KW-1185">Reference proteome</keyword>